<reference evidence="1 2" key="1">
    <citation type="submission" date="2020-06" db="EMBL/GenBank/DDBJ databases">
        <authorList>
            <person name="Kim S.-J."/>
            <person name="Park S.-J."/>
        </authorList>
    </citation>
    <scope>NUCLEOTIDE SEQUENCE [LARGE SCALE GENOMIC DNA]</scope>
    <source>
        <strain evidence="1 2">SW-151</strain>
    </source>
</reference>
<keyword evidence="2" id="KW-1185">Reference proteome</keyword>
<accession>A0ABX2N160</accession>
<proteinExistence type="predicted"/>
<dbReference type="EMBL" id="JABWMH010000002">
    <property type="protein sequence ID" value="NVD27455.1"/>
    <property type="molecule type" value="Genomic_DNA"/>
</dbReference>
<evidence type="ECO:0000313" key="1">
    <source>
        <dbReference type="EMBL" id="NVD27455.1"/>
    </source>
</evidence>
<gene>
    <name evidence="1" type="ORF">HUO14_06000</name>
</gene>
<dbReference type="RefSeq" id="WP_176278980.1">
    <property type="nucleotide sequence ID" value="NZ_JABWMH010000002.1"/>
</dbReference>
<evidence type="ECO:0000313" key="2">
    <source>
        <dbReference type="Proteomes" id="UP000652427"/>
    </source>
</evidence>
<sequence>MMNQEPKAEAAKVAITGEKPDAGYEDWFRTKVKKSIDDTDKGAKIYPAEEVWNALGLDD</sequence>
<comment type="caution">
    <text evidence="1">The sequence shown here is derived from an EMBL/GenBank/DDBJ whole genome shotgun (WGS) entry which is preliminary data.</text>
</comment>
<organism evidence="1 2">
    <name type="scientific">Parasphingorhabdus flavimaris</name>
    <dbReference type="NCBI Taxonomy" id="266812"/>
    <lineage>
        <taxon>Bacteria</taxon>
        <taxon>Pseudomonadati</taxon>
        <taxon>Pseudomonadota</taxon>
        <taxon>Alphaproteobacteria</taxon>
        <taxon>Sphingomonadales</taxon>
        <taxon>Sphingomonadaceae</taxon>
        <taxon>Parasphingorhabdus</taxon>
    </lineage>
</organism>
<protein>
    <recommendedName>
        <fullName evidence="3">Antitoxin</fullName>
    </recommendedName>
</protein>
<evidence type="ECO:0008006" key="3">
    <source>
        <dbReference type="Google" id="ProtNLM"/>
    </source>
</evidence>
<name>A0ABX2N160_9SPHN</name>
<dbReference type="Proteomes" id="UP000652427">
    <property type="component" value="Unassembled WGS sequence"/>
</dbReference>